<dbReference type="AlphaFoldDB" id="A0AAI8VR23"/>
<sequence length="232" mass="26620">MNDLWEIRQNPRFEGSSQYDRQEVIATITDFYHFPATLPYIQPEHILFPPSGGWPNITQDTLAALGKNDEVNQLLARLLYISIPLHGEAKDCMIRPYTKLNNFAGEAFQAAIKHGAEWVADEKTYIPPFVDLPEWVVSLTYGETNGDYLLLDTTDGTITRYLLDLTSYEPTYDETDPRSWRDKCDDETKPLRQYLDGIRAELTALDGIAHFWQGEPQVLNPPESPDRAQVRR</sequence>
<organism evidence="1 2">
    <name type="scientific">Anthostomella pinea</name>
    <dbReference type="NCBI Taxonomy" id="933095"/>
    <lineage>
        <taxon>Eukaryota</taxon>
        <taxon>Fungi</taxon>
        <taxon>Dikarya</taxon>
        <taxon>Ascomycota</taxon>
        <taxon>Pezizomycotina</taxon>
        <taxon>Sordariomycetes</taxon>
        <taxon>Xylariomycetidae</taxon>
        <taxon>Xylariales</taxon>
        <taxon>Xylariaceae</taxon>
        <taxon>Anthostomella</taxon>
    </lineage>
</organism>
<dbReference type="EMBL" id="CAUWAG010000012">
    <property type="protein sequence ID" value="CAJ2509551.1"/>
    <property type="molecule type" value="Genomic_DNA"/>
</dbReference>
<keyword evidence="2" id="KW-1185">Reference proteome</keyword>
<gene>
    <name evidence="1" type="ORF">KHLLAP_LOCUS10019</name>
</gene>
<accession>A0AAI8VR23</accession>
<reference evidence="1" key="1">
    <citation type="submission" date="2023-10" db="EMBL/GenBank/DDBJ databases">
        <authorList>
            <person name="Hackl T."/>
        </authorList>
    </citation>
    <scope>NUCLEOTIDE SEQUENCE</scope>
</reference>
<name>A0AAI8VR23_9PEZI</name>
<proteinExistence type="predicted"/>
<protein>
    <submittedName>
        <fullName evidence="1">Uu.00g145770.m01.CDS01</fullName>
    </submittedName>
</protein>
<dbReference type="Proteomes" id="UP001295740">
    <property type="component" value="Unassembled WGS sequence"/>
</dbReference>
<evidence type="ECO:0000313" key="1">
    <source>
        <dbReference type="EMBL" id="CAJ2509551.1"/>
    </source>
</evidence>
<comment type="caution">
    <text evidence="1">The sequence shown here is derived from an EMBL/GenBank/DDBJ whole genome shotgun (WGS) entry which is preliminary data.</text>
</comment>
<evidence type="ECO:0000313" key="2">
    <source>
        <dbReference type="Proteomes" id="UP001295740"/>
    </source>
</evidence>